<keyword evidence="7 10" id="KW-0378">Hydrolase</keyword>
<keyword evidence="8 9" id="KW-0460">Magnesium</keyword>
<evidence type="ECO:0000313" key="11">
    <source>
        <dbReference type="EMBL" id="PTL86719.1"/>
    </source>
</evidence>
<reference evidence="12" key="1">
    <citation type="submission" date="2018-02" db="EMBL/GenBank/DDBJ databases">
        <title>Genome sequence of Candidatus Liberibacter europaeus.</title>
        <authorList>
            <person name="Frampton R.A."/>
            <person name="Thompson S.M."/>
            <person name="David C."/>
            <person name="Addison S.M."/>
            <person name="Smith G.R."/>
        </authorList>
    </citation>
    <scope>NUCLEOTIDE SEQUENCE [LARGE SCALE GENOMIC DNA]</scope>
</reference>
<dbReference type="InterPro" id="IPR000760">
    <property type="entry name" value="Inositol_monophosphatase-like"/>
</dbReference>
<dbReference type="InterPro" id="IPR022337">
    <property type="entry name" value="Inositol_monophosphatase_SuhB"/>
</dbReference>
<feature type="binding site" evidence="9">
    <location>
        <position position="69"/>
    </location>
    <ligand>
        <name>Mg(2+)</name>
        <dbReference type="ChEBI" id="CHEBI:18420"/>
        <label>1</label>
        <note>catalytic</note>
    </ligand>
</feature>
<dbReference type="FunFam" id="3.40.190.80:FF:000020">
    <property type="entry name" value="Fructose-1,6-bisphosphatase/inositol-1-monophosphatase"/>
    <property type="match status" value="1"/>
</dbReference>
<dbReference type="InterPro" id="IPR020583">
    <property type="entry name" value="Inositol_monoP_metal-BS"/>
</dbReference>
<evidence type="ECO:0000256" key="4">
    <source>
        <dbReference type="ARBA" id="ARBA00013106"/>
    </source>
</evidence>
<evidence type="ECO:0000256" key="5">
    <source>
        <dbReference type="ARBA" id="ARBA00019784"/>
    </source>
</evidence>
<evidence type="ECO:0000256" key="9">
    <source>
        <dbReference type="PIRSR" id="PIRSR600760-2"/>
    </source>
</evidence>
<gene>
    <name evidence="11" type="ORF">C4617_02600</name>
</gene>
<dbReference type="PRINTS" id="PR00377">
    <property type="entry name" value="IMPHPHTASES"/>
</dbReference>
<feature type="binding site" evidence="9">
    <location>
        <position position="89"/>
    </location>
    <ligand>
        <name>Mg(2+)</name>
        <dbReference type="ChEBI" id="CHEBI:18420"/>
        <label>1</label>
        <note>catalytic</note>
    </ligand>
</feature>
<evidence type="ECO:0000256" key="10">
    <source>
        <dbReference type="RuleBase" id="RU364068"/>
    </source>
</evidence>
<dbReference type="AlphaFoldDB" id="A0A2T4VY63"/>
<dbReference type="GO" id="GO:0007165">
    <property type="term" value="P:signal transduction"/>
    <property type="evidence" value="ECO:0007669"/>
    <property type="project" value="TreeGrafter"/>
</dbReference>
<name>A0A2T4VY63_9HYPH</name>
<accession>A0A2T4VY63</accession>
<dbReference type="InterPro" id="IPR033942">
    <property type="entry name" value="IMPase"/>
</dbReference>
<organism evidence="11 12">
    <name type="scientific">Candidatus Liberibacter europaeus</name>
    <dbReference type="NCBI Taxonomy" id="744859"/>
    <lineage>
        <taxon>Bacteria</taxon>
        <taxon>Pseudomonadati</taxon>
        <taxon>Pseudomonadota</taxon>
        <taxon>Alphaproteobacteria</taxon>
        <taxon>Hyphomicrobiales</taxon>
        <taxon>Rhizobiaceae</taxon>
        <taxon>Liberibacter</taxon>
    </lineage>
</organism>
<feature type="binding site" evidence="9">
    <location>
        <position position="86"/>
    </location>
    <ligand>
        <name>Mg(2+)</name>
        <dbReference type="ChEBI" id="CHEBI:18420"/>
        <label>1</label>
        <note>catalytic</note>
    </ligand>
</feature>
<comment type="caution">
    <text evidence="11">The sequence shown here is derived from an EMBL/GenBank/DDBJ whole genome shotgun (WGS) entry which is preliminary data.</text>
</comment>
<evidence type="ECO:0000313" key="12">
    <source>
        <dbReference type="Proteomes" id="UP000240811"/>
    </source>
</evidence>
<dbReference type="GO" id="GO:0008934">
    <property type="term" value="F:inositol monophosphate 1-phosphatase activity"/>
    <property type="evidence" value="ECO:0007669"/>
    <property type="project" value="InterPro"/>
</dbReference>
<evidence type="ECO:0000256" key="7">
    <source>
        <dbReference type="ARBA" id="ARBA00022801"/>
    </source>
</evidence>
<dbReference type="PANTHER" id="PTHR20854">
    <property type="entry name" value="INOSITOL MONOPHOSPHATASE"/>
    <property type="match status" value="1"/>
</dbReference>
<comment type="catalytic activity">
    <reaction evidence="1 10">
        <text>a myo-inositol phosphate + H2O = myo-inositol + phosphate</text>
        <dbReference type="Rhea" id="RHEA:24056"/>
        <dbReference type="ChEBI" id="CHEBI:15377"/>
        <dbReference type="ChEBI" id="CHEBI:17268"/>
        <dbReference type="ChEBI" id="CHEBI:43474"/>
        <dbReference type="ChEBI" id="CHEBI:84139"/>
        <dbReference type="EC" id="3.1.3.25"/>
    </reaction>
</comment>
<dbReference type="GO" id="GO:0046872">
    <property type="term" value="F:metal ion binding"/>
    <property type="evidence" value="ECO:0007669"/>
    <property type="project" value="UniProtKB-KW"/>
</dbReference>
<dbReference type="EMBL" id="PSQJ01000002">
    <property type="protein sequence ID" value="PTL86719.1"/>
    <property type="molecule type" value="Genomic_DNA"/>
</dbReference>
<dbReference type="EC" id="3.1.3.25" evidence="4 10"/>
<dbReference type="GO" id="GO:0006020">
    <property type="term" value="P:inositol metabolic process"/>
    <property type="evidence" value="ECO:0007669"/>
    <property type="project" value="TreeGrafter"/>
</dbReference>
<evidence type="ECO:0000256" key="3">
    <source>
        <dbReference type="ARBA" id="ARBA00009759"/>
    </source>
</evidence>
<dbReference type="CDD" id="cd01639">
    <property type="entry name" value="IMPase"/>
    <property type="match status" value="1"/>
</dbReference>
<keyword evidence="6 9" id="KW-0479">Metal-binding</keyword>
<proteinExistence type="inferred from homology"/>
<evidence type="ECO:0000256" key="8">
    <source>
        <dbReference type="ARBA" id="ARBA00022842"/>
    </source>
</evidence>
<dbReference type="PRINTS" id="PR01959">
    <property type="entry name" value="SBIMPHPHTASE"/>
</dbReference>
<comment type="similarity">
    <text evidence="3 10">Belongs to the inositol monophosphatase superfamily.</text>
</comment>
<feature type="binding site" evidence="9">
    <location>
        <position position="214"/>
    </location>
    <ligand>
        <name>Mg(2+)</name>
        <dbReference type="ChEBI" id="CHEBI:18420"/>
        <label>1</label>
        <note>catalytic</note>
    </ligand>
</feature>
<dbReference type="FunFam" id="3.30.540.10:FF:000003">
    <property type="entry name" value="Inositol-1-monophosphatase"/>
    <property type="match status" value="1"/>
</dbReference>
<evidence type="ECO:0000256" key="1">
    <source>
        <dbReference type="ARBA" id="ARBA00001033"/>
    </source>
</evidence>
<dbReference type="Proteomes" id="UP000240811">
    <property type="component" value="Unassembled WGS sequence"/>
</dbReference>
<dbReference type="Gene3D" id="3.30.540.10">
    <property type="entry name" value="Fructose-1,6-Bisphosphatase, subunit A, domain 1"/>
    <property type="match status" value="1"/>
</dbReference>
<dbReference type="Gene3D" id="3.40.190.80">
    <property type="match status" value="1"/>
</dbReference>
<feature type="binding site" evidence="9">
    <location>
        <position position="88"/>
    </location>
    <ligand>
        <name>Mg(2+)</name>
        <dbReference type="ChEBI" id="CHEBI:18420"/>
        <label>1</label>
        <note>catalytic</note>
    </ligand>
</feature>
<protein>
    <recommendedName>
        <fullName evidence="5 10">Inositol-1-monophosphatase</fullName>
        <ecNumber evidence="4 10">3.1.3.25</ecNumber>
    </recommendedName>
</protein>
<dbReference type="PANTHER" id="PTHR20854:SF4">
    <property type="entry name" value="INOSITOL-1-MONOPHOSPHATASE-RELATED"/>
    <property type="match status" value="1"/>
</dbReference>
<dbReference type="GO" id="GO:0046854">
    <property type="term" value="P:phosphatidylinositol phosphate biosynthetic process"/>
    <property type="evidence" value="ECO:0007669"/>
    <property type="project" value="InterPro"/>
</dbReference>
<dbReference type="PROSITE" id="PS00630">
    <property type="entry name" value="IMP_2"/>
    <property type="match status" value="1"/>
</dbReference>
<dbReference type="SUPFAM" id="SSF56655">
    <property type="entry name" value="Carbohydrate phosphatase"/>
    <property type="match status" value="1"/>
</dbReference>
<dbReference type="Pfam" id="PF00459">
    <property type="entry name" value="Inositol_P"/>
    <property type="match status" value="1"/>
</dbReference>
<dbReference type="InterPro" id="IPR020550">
    <property type="entry name" value="Inositol_monophosphatase_CS"/>
</dbReference>
<sequence>MPRSALLNVMVDAALKAGRSLSRDFADVQNLQVSIKGPGDFVTQADLRSQEIIYQELSQARPSYGFCGEEREYIPGKDGDFRWIVDPLDGTTNFLHAIPYFCVSIALERKQEIVASVIFNPITDELYTAELGSGSFLNDRRMRVASRRLLSKSVICCGIPHIGCNNHDDCLVQLRRIMNKVAGIRRFGAAALDLSYIAAGRFDGFWEKGLSLWDVAAGILLIREAGGFVTDFSGNNMIFETKTIVAGNCYIQKELLKIINN</sequence>
<evidence type="ECO:0000256" key="6">
    <source>
        <dbReference type="ARBA" id="ARBA00022723"/>
    </source>
</evidence>
<evidence type="ECO:0000256" key="2">
    <source>
        <dbReference type="ARBA" id="ARBA00001946"/>
    </source>
</evidence>
<dbReference type="PROSITE" id="PS00629">
    <property type="entry name" value="IMP_1"/>
    <property type="match status" value="1"/>
</dbReference>
<comment type="cofactor">
    <cofactor evidence="2 9 10">
        <name>Mg(2+)</name>
        <dbReference type="ChEBI" id="CHEBI:18420"/>
    </cofactor>
</comment>